<feature type="domain" description="Ig-like" evidence="6">
    <location>
        <begin position="697"/>
        <end position="773"/>
    </location>
</feature>
<dbReference type="AlphaFoldDB" id="A0A674BDS6"/>
<feature type="transmembrane region" description="Helical" evidence="5">
    <location>
        <begin position="791"/>
        <end position="810"/>
    </location>
</feature>
<evidence type="ECO:0000256" key="1">
    <source>
        <dbReference type="ARBA" id="ARBA00004370"/>
    </source>
</evidence>
<feature type="domain" description="Ig-like" evidence="6">
    <location>
        <begin position="514"/>
        <end position="588"/>
    </location>
</feature>
<dbReference type="InterPro" id="IPR015631">
    <property type="entry name" value="CD2/SLAM_rcpt"/>
</dbReference>
<keyword evidence="8" id="KW-1185">Reference proteome</keyword>
<dbReference type="InParanoid" id="A0A674BDS6"/>
<dbReference type="InterPro" id="IPR003599">
    <property type="entry name" value="Ig_sub"/>
</dbReference>
<sequence>MYCYLLSLQTNSLADMSKLKLIRLCFWLCLAWMVVSGEDLNLKVGGELLLKPDKSTVPDPITSILWKHGKNKVAEWDKDFGGLDIYAAFKERTTLDQTTGELKISGLMKTDSGVYSVEFNSKLLDKTYTLSVINDLYYKVGGELVLKPDKSTVPDAITSILWKHGKNKVAEWYKEFGLDIYAAFQQRTTLDQTTGELRISGLMKTDSGVYSVEFNSKQLDKTYTLSVINDLYYKVGGELVLKPDKSTMPDAITSILWKHGKNKVAEWYKEFDLDIYAAFKDRTTLDQTTGELRISGLMKTDSGVYSVEFNSKQLDKTYTLSVINAVRKPTITSSCNPDKTICTLTCEGDTTDAGPVTYSWKVGERAWEVVDKQLIVSKSNTGKSNSGYKYICKLKNAVSGEVSEPVGEVFGPGDLYHKVGGELVLKPDKSTVPDPITSILWKHGKYKVAEWDKDFGGLDIYAAFKDRTTLDQTTGELRISGLMKTDSGVYSVEFNSKLLDKTYTLSVINAVRKPTITSSCNPDKTICTLTCEGDTTDAEPVTYSWKVGEGAWEVLDKQLIVSKSNTGKSHSGYKYICRLKNAVSGEVSEPVGEVFGPGDLYHKVGGELVLKPDKSTVPDPITSILWKHGKYKVAEWDNAFGGLDIYAAFKDRTTLDQTTGELRISGLMKTDSGVYSVEFNSKLFDKTYTLSVIKAVPKPTITSSCNPDKTICTLTCEGDTTDAEPVTYSWKVGEGAWEVLDKQLNVSKSETGNSTNSYNYTCKLKNSVNVEVSEPVGEVFGSDGRLTNAKLFGISVFVLAIAGVLSFILGHRAKTGVWFYEKESMPWKGEFWKNQREVGPTNDTSNGVAASTEEAIARNNYHQDDSVNNSVL</sequence>
<dbReference type="InterPro" id="IPR036179">
    <property type="entry name" value="Ig-like_dom_sf"/>
</dbReference>
<name>A0A674BDS6_SALTR</name>
<reference evidence="7" key="1">
    <citation type="submission" date="2025-08" db="UniProtKB">
        <authorList>
            <consortium name="Ensembl"/>
        </authorList>
    </citation>
    <scope>IDENTIFICATION</scope>
</reference>
<dbReference type="Ensembl" id="ENSSTUT00000073940.1">
    <property type="protein sequence ID" value="ENSSTUP00000069599.1"/>
    <property type="gene ID" value="ENSSTUG00000030552.1"/>
</dbReference>
<dbReference type="Gene3D" id="2.60.40.10">
    <property type="entry name" value="Immunoglobulins"/>
    <property type="match status" value="8"/>
</dbReference>
<dbReference type="InterPro" id="IPR013783">
    <property type="entry name" value="Ig-like_fold"/>
</dbReference>
<evidence type="ECO:0000313" key="7">
    <source>
        <dbReference type="Ensembl" id="ENSSTUP00000069599.1"/>
    </source>
</evidence>
<keyword evidence="5" id="KW-1133">Transmembrane helix</keyword>
<dbReference type="PROSITE" id="PS50835">
    <property type="entry name" value="IG_LIKE"/>
    <property type="match status" value="3"/>
</dbReference>
<dbReference type="GeneTree" id="ENSGT01090000260251"/>
<accession>A0A674BDS6</accession>
<evidence type="ECO:0000256" key="5">
    <source>
        <dbReference type="SAM" id="Phobius"/>
    </source>
</evidence>
<comment type="subcellular location">
    <subcellularLocation>
        <location evidence="1">Membrane</location>
    </subcellularLocation>
</comment>
<dbReference type="GO" id="GO:0016020">
    <property type="term" value="C:membrane"/>
    <property type="evidence" value="ECO:0007669"/>
    <property type="project" value="UniProtKB-SubCell"/>
</dbReference>
<dbReference type="InterPro" id="IPR007110">
    <property type="entry name" value="Ig-like_dom"/>
</dbReference>
<evidence type="ECO:0000256" key="3">
    <source>
        <dbReference type="ARBA" id="ARBA00023136"/>
    </source>
</evidence>
<evidence type="ECO:0000313" key="8">
    <source>
        <dbReference type="Proteomes" id="UP000472277"/>
    </source>
</evidence>
<dbReference type="PANTHER" id="PTHR12080">
    <property type="entry name" value="SIGNALING LYMPHOCYTIC ACTIVATION MOLECULE"/>
    <property type="match status" value="1"/>
</dbReference>
<keyword evidence="2" id="KW-0732">Signal</keyword>
<dbReference type="SMART" id="SM00409">
    <property type="entry name" value="IG"/>
    <property type="match status" value="5"/>
</dbReference>
<evidence type="ECO:0000256" key="4">
    <source>
        <dbReference type="ARBA" id="ARBA00023180"/>
    </source>
</evidence>
<dbReference type="PANTHER" id="PTHR12080:SF125">
    <property type="entry name" value="CD48 ANTIGEN-LIKE"/>
    <property type="match status" value="1"/>
</dbReference>
<keyword evidence="3 5" id="KW-0472">Membrane</keyword>
<feature type="domain" description="Ig-like" evidence="6">
    <location>
        <begin position="329"/>
        <end position="403"/>
    </location>
</feature>
<evidence type="ECO:0000259" key="6">
    <source>
        <dbReference type="PROSITE" id="PS50835"/>
    </source>
</evidence>
<keyword evidence="5" id="KW-0812">Transmembrane</keyword>
<keyword evidence="4" id="KW-0325">Glycoprotein</keyword>
<gene>
    <name evidence="7" type="primary">LOC115179321</name>
</gene>
<dbReference type="SUPFAM" id="SSF48726">
    <property type="entry name" value="Immunoglobulin"/>
    <property type="match status" value="5"/>
</dbReference>
<evidence type="ECO:0000256" key="2">
    <source>
        <dbReference type="ARBA" id="ARBA00022729"/>
    </source>
</evidence>
<dbReference type="Proteomes" id="UP000472277">
    <property type="component" value="Chromosome 39"/>
</dbReference>
<reference evidence="7" key="2">
    <citation type="submission" date="2025-09" db="UniProtKB">
        <authorList>
            <consortium name="Ensembl"/>
        </authorList>
    </citation>
    <scope>IDENTIFICATION</scope>
</reference>
<organism evidence="7 8">
    <name type="scientific">Salmo trutta</name>
    <name type="common">Brown trout</name>
    <dbReference type="NCBI Taxonomy" id="8032"/>
    <lineage>
        <taxon>Eukaryota</taxon>
        <taxon>Metazoa</taxon>
        <taxon>Chordata</taxon>
        <taxon>Craniata</taxon>
        <taxon>Vertebrata</taxon>
        <taxon>Euteleostomi</taxon>
        <taxon>Actinopterygii</taxon>
        <taxon>Neopterygii</taxon>
        <taxon>Teleostei</taxon>
        <taxon>Protacanthopterygii</taxon>
        <taxon>Salmoniformes</taxon>
        <taxon>Salmonidae</taxon>
        <taxon>Salmoninae</taxon>
        <taxon>Salmo</taxon>
    </lineage>
</organism>
<proteinExistence type="predicted"/>
<protein>
    <submittedName>
        <fullName evidence="7">Uncharacterized LOC115179321</fullName>
    </submittedName>
</protein>